<evidence type="ECO:0000313" key="4">
    <source>
        <dbReference type="Proteomes" id="UP001152797"/>
    </source>
</evidence>
<dbReference type="GO" id="GO:0016706">
    <property type="term" value="F:2-oxoglutarate-dependent dioxygenase activity"/>
    <property type="evidence" value="ECO:0007669"/>
    <property type="project" value="TreeGrafter"/>
</dbReference>
<gene>
    <name evidence="2" type="ORF">C1SCF055_LOCUS21242</name>
</gene>
<dbReference type="InterPro" id="IPR003347">
    <property type="entry name" value="JmjC_dom"/>
</dbReference>
<dbReference type="AlphaFoldDB" id="A0A9P1CN31"/>
<dbReference type="SUPFAM" id="SSF51197">
    <property type="entry name" value="Clavaminate synthase-like"/>
    <property type="match status" value="1"/>
</dbReference>
<reference evidence="3 4" key="2">
    <citation type="submission" date="2024-05" db="EMBL/GenBank/DDBJ databases">
        <authorList>
            <person name="Chen Y."/>
            <person name="Shah S."/>
            <person name="Dougan E. K."/>
            <person name="Thang M."/>
            <person name="Chan C."/>
        </authorList>
    </citation>
    <scope>NUCLEOTIDE SEQUENCE [LARGE SCALE GENOMIC DNA]</scope>
</reference>
<dbReference type="InterPro" id="IPR050910">
    <property type="entry name" value="JMJD6_ArgDemeth/LysHydrox"/>
</dbReference>
<proteinExistence type="predicted"/>
<comment type="caution">
    <text evidence="2">The sequence shown here is derived from an EMBL/GenBank/DDBJ whole genome shotgun (WGS) entry which is preliminary data.</text>
</comment>
<protein>
    <submittedName>
        <fullName evidence="3">JmjC domain-containing protein 4</fullName>
    </submittedName>
</protein>
<dbReference type="PANTHER" id="PTHR12480:SF6">
    <property type="entry name" value="2-OXOGLUTARATE AND IRON-DEPENDENT OXYGENASE JMJD4"/>
    <property type="match status" value="1"/>
</dbReference>
<evidence type="ECO:0000313" key="3">
    <source>
        <dbReference type="EMBL" id="CAL4781917.1"/>
    </source>
</evidence>
<organism evidence="2">
    <name type="scientific">Cladocopium goreaui</name>
    <dbReference type="NCBI Taxonomy" id="2562237"/>
    <lineage>
        <taxon>Eukaryota</taxon>
        <taxon>Sar</taxon>
        <taxon>Alveolata</taxon>
        <taxon>Dinophyceae</taxon>
        <taxon>Suessiales</taxon>
        <taxon>Symbiodiniaceae</taxon>
        <taxon>Cladocopium</taxon>
    </lineage>
</organism>
<dbReference type="SMART" id="SM00558">
    <property type="entry name" value="JmjC"/>
    <property type="match status" value="1"/>
</dbReference>
<accession>A0A9P1CN31</accession>
<evidence type="ECO:0000313" key="2">
    <source>
        <dbReference type="EMBL" id="CAI3994605.1"/>
    </source>
</evidence>
<dbReference type="Proteomes" id="UP001152797">
    <property type="component" value="Unassembled WGS sequence"/>
</dbReference>
<dbReference type="GO" id="GO:0005634">
    <property type="term" value="C:nucleus"/>
    <property type="evidence" value="ECO:0007669"/>
    <property type="project" value="TreeGrafter"/>
</dbReference>
<name>A0A9P1CN31_9DINO</name>
<dbReference type="OrthoDB" id="424465at2759"/>
<sequence length="300" mass="35151">MSRELERVSVNDLTPLLFLEHYAVANRPVVLLEAVQKWPCWRLWRDEDGQPKLAQMAEDFEKCDGPVVNCENDQQETWNVASFLRCLEQDQGCEHLYLKDWHFVQACKTAQTEVPYEAPDFLSAPLHDWLNDFKQQSKPEEDYRYCYVGAKGTRTKLHHDVLLSHSWSANICGRKKWIFYPPDCKDQLEIRPGHWPASAQPDCYDAKEFPEAKQAFERRIEVIQEPGELIFVPSGWYHEVENLTLAISINHNWLNASNVEEVWQFLHAEFERVKEKIDDVIDAFESEGEAAWIDHCNKLM</sequence>
<dbReference type="GO" id="GO:0045905">
    <property type="term" value="P:positive regulation of translational termination"/>
    <property type="evidence" value="ECO:0007669"/>
    <property type="project" value="TreeGrafter"/>
</dbReference>
<keyword evidence="4" id="KW-1185">Reference proteome</keyword>
<dbReference type="GO" id="GO:0005737">
    <property type="term" value="C:cytoplasm"/>
    <property type="evidence" value="ECO:0007669"/>
    <property type="project" value="TreeGrafter"/>
</dbReference>
<feature type="non-terminal residue" evidence="2">
    <location>
        <position position="300"/>
    </location>
</feature>
<dbReference type="InterPro" id="IPR041667">
    <property type="entry name" value="Cupin_8"/>
</dbReference>
<reference evidence="2" key="1">
    <citation type="submission" date="2022-10" db="EMBL/GenBank/DDBJ databases">
        <authorList>
            <person name="Chen Y."/>
            <person name="Dougan E. K."/>
            <person name="Chan C."/>
            <person name="Rhodes N."/>
            <person name="Thang M."/>
        </authorList>
    </citation>
    <scope>NUCLEOTIDE SEQUENCE</scope>
</reference>
<dbReference type="EMBL" id="CAMXCT010001974">
    <property type="protein sequence ID" value="CAI3994605.1"/>
    <property type="molecule type" value="Genomic_DNA"/>
</dbReference>
<dbReference type="Gene3D" id="2.60.120.650">
    <property type="entry name" value="Cupin"/>
    <property type="match status" value="1"/>
</dbReference>
<feature type="domain" description="JmjC" evidence="1">
    <location>
        <begin position="115"/>
        <end position="270"/>
    </location>
</feature>
<dbReference type="GO" id="GO:0043565">
    <property type="term" value="F:sequence-specific DNA binding"/>
    <property type="evidence" value="ECO:0007669"/>
    <property type="project" value="TreeGrafter"/>
</dbReference>
<dbReference type="PANTHER" id="PTHR12480">
    <property type="entry name" value="ARGININE DEMETHYLASE AND LYSYL-HYDROXYLASE JMJD"/>
    <property type="match status" value="1"/>
</dbReference>
<dbReference type="EMBL" id="CAMXCT030001974">
    <property type="protein sequence ID" value="CAL4781917.1"/>
    <property type="molecule type" value="Genomic_DNA"/>
</dbReference>
<dbReference type="Pfam" id="PF13621">
    <property type="entry name" value="Cupin_8"/>
    <property type="match status" value="1"/>
</dbReference>
<dbReference type="EMBL" id="CAMXCT020001974">
    <property type="protein sequence ID" value="CAL1147980.1"/>
    <property type="molecule type" value="Genomic_DNA"/>
</dbReference>
<dbReference type="PROSITE" id="PS51184">
    <property type="entry name" value="JMJC"/>
    <property type="match status" value="1"/>
</dbReference>
<evidence type="ECO:0000259" key="1">
    <source>
        <dbReference type="PROSITE" id="PS51184"/>
    </source>
</evidence>